<proteinExistence type="predicted"/>
<name>A0AAE0XPE7_9GAST</name>
<dbReference type="AlphaFoldDB" id="A0AAE0XPE7"/>
<comment type="caution">
    <text evidence="1">The sequence shown here is derived from an EMBL/GenBank/DDBJ whole genome shotgun (WGS) entry which is preliminary data.</text>
</comment>
<keyword evidence="2" id="KW-1185">Reference proteome</keyword>
<gene>
    <name evidence="1" type="ORF">RRG08_015862</name>
</gene>
<reference evidence="1" key="1">
    <citation type="journal article" date="2023" name="G3 (Bethesda)">
        <title>A reference genome for the long-term kleptoplast-retaining sea slug Elysia crispata morphotype clarki.</title>
        <authorList>
            <person name="Eastman K.E."/>
            <person name="Pendleton A.L."/>
            <person name="Shaikh M.A."/>
            <person name="Suttiyut T."/>
            <person name="Ogas R."/>
            <person name="Tomko P."/>
            <person name="Gavelis G."/>
            <person name="Widhalm J.R."/>
            <person name="Wisecaver J.H."/>
        </authorList>
    </citation>
    <scope>NUCLEOTIDE SEQUENCE</scope>
    <source>
        <strain evidence="1">ECLA1</strain>
    </source>
</reference>
<evidence type="ECO:0000313" key="2">
    <source>
        <dbReference type="Proteomes" id="UP001283361"/>
    </source>
</evidence>
<organism evidence="1 2">
    <name type="scientific">Elysia crispata</name>
    <name type="common">lettuce slug</name>
    <dbReference type="NCBI Taxonomy" id="231223"/>
    <lineage>
        <taxon>Eukaryota</taxon>
        <taxon>Metazoa</taxon>
        <taxon>Spiralia</taxon>
        <taxon>Lophotrochozoa</taxon>
        <taxon>Mollusca</taxon>
        <taxon>Gastropoda</taxon>
        <taxon>Heterobranchia</taxon>
        <taxon>Euthyneura</taxon>
        <taxon>Panpulmonata</taxon>
        <taxon>Sacoglossa</taxon>
        <taxon>Placobranchoidea</taxon>
        <taxon>Plakobranchidae</taxon>
        <taxon>Elysia</taxon>
    </lineage>
</organism>
<dbReference type="Proteomes" id="UP001283361">
    <property type="component" value="Unassembled WGS sequence"/>
</dbReference>
<evidence type="ECO:0000313" key="1">
    <source>
        <dbReference type="EMBL" id="KAK3701442.1"/>
    </source>
</evidence>
<protein>
    <submittedName>
        <fullName evidence="1">Uncharacterized protein</fullName>
    </submittedName>
</protein>
<dbReference type="EMBL" id="JAWDGP010007893">
    <property type="protein sequence ID" value="KAK3701442.1"/>
    <property type="molecule type" value="Genomic_DNA"/>
</dbReference>
<sequence length="84" mass="9094">MKRNVWEVERISKVSYRDQIYPAATAVPSFLRIPELGFLLDGLCGADSLVAHVSGEALLALVQNGILHFARALNMLLAAGPSVM</sequence>
<accession>A0AAE0XPE7</accession>